<feature type="region of interest" description="Disordered" evidence="16">
    <location>
        <begin position="989"/>
        <end position="1080"/>
    </location>
</feature>
<dbReference type="FunFam" id="1.10.10.820:FF:000001">
    <property type="entry name" value="Myosin heavy chain"/>
    <property type="match status" value="1"/>
</dbReference>
<evidence type="ECO:0000259" key="18">
    <source>
        <dbReference type="PROSITE" id="PS51456"/>
    </source>
</evidence>
<feature type="region of interest" description="Disordered" evidence="16">
    <location>
        <begin position="1191"/>
        <end position="1262"/>
    </location>
</feature>
<feature type="compositionally biased region" description="Low complexity" evidence="16">
    <location>
        <begin position="1010"/>
        <end position="1031"/>
    </location>
</feature>
<keyword evidence="3 14" id="KW-0728">SH3 domain</keyword>
<evidence type="ECO:0000256" key="7">
    <source>
        <dbReference type="ARBA" id="ARBA00022741"/>
    </source>
</evidence>
<accession>A0A1E3PEV4</accession>
<dbReference type="Pfam" id="PF00018">
    <property type="entry name" value="SH3_1"/>
    <property type="match status" value="1"/>
</dbReference>
<dbReference type="GO" id="GO:0030479">
    <property type="term" value="C:actin cortical patch"/>
    <property type="evidence" value="ECO:0007669"/>
    <property type="project" value="UniProtKB-SubCell"/>
</dbReference>
<dbReference type="GO" id="GO:0005886">
    <property type="term" value="C:plasma membrane"/>
    <property type="evidence" value="ECO:0007669"/>
    <property type="project" value="TreeGrafter"/>
</dbReference>
<name>A0A1E3PEV4_9ASCO</name>
<evidence type="ECO:0000256" key="5">
    <source>
        <dbReference type="ARBA" id="ARBA00022553"/>
    </source>
</evidence>
<evidence type="ECO:0000256" key="12">
    <source>
        <dbReference type="ARBA" id="ARBA00023203"/>
    </source>
</evidence>
<keyword evidence="9 15" id="KW-0067">ATP-binding</keyword>
<evidence type="ECO:0000259" key="19">
    <source>
        <dbReference type="PROSITE" id="PS51757"/>
    </source>
</evidence>
<dbReference type="SMART" id="SM00326">
    <property type="entry name" value="SH3"/>
    <property type="match status" value="1"/>
</dbReference>
<reference evidence="20 21" key="1">
    <citation type="journal article" date="2016" name="Proc. Natl. Acad. Sci. U.S.A.">
        <title>Comparative genomics of biotechnologically important yeasts.</title>
        <authorList>
            <person name="Riley R."/>
            <person name="Haridas S."/>
            <person name="Wolfe K.H."/>
            <person name="Lopes M.R."/>
            <person name="Hittinger C.T."/>
            <person name="Goeker M."/>
            <person name="Salamov A.A."/>
            <person name="Wisecaver J.H."/>
            <person name="Long T.M."/>
            <person name="Calvey C.H."/>
            <person name="Aerts A.L."/>
            <person name="Barry K.W."/>
            <person name="Choi C."/>
            <person name="Clum A."/>
            <person name="Coughlan A.Y."/>
            <person name="Deshpande S."/>
            <person name="Douglass A.P."/>
            <person name="Hanson S.J."/>
            <person name="Klenk H.-P."/>
            <person name="LaButti K.M."/>
            <person name="Lapidus A."/>
            <person name="Lindquist E.A."/>
            <person name="Lipzen A.M."/>
            <person name="Meier-Kolthoff J.P."/>
            <person name="Ohm R.A."/>
            <person name="Otillar R.P."/>
            <person name="Pangilinan J.L."/>
            <person name="Peng Y."/>
            <person name="Rokas A."/>
            <person name="Rosa C.A."/>
            <person name="Scheuner C."/>
            <person name="Sibirny A.A."/>
            <person name="Slot J.C."/>
            <person name="Stielow J.B."/>
            <person name="Sun H."/>
            <person name="Kurtzman C.P."/>
            <person name="Blackwell M."/>
            <person name="Grigoriev I.V."/>
            <person name="Jeffries T.W."/>
        </authorList>
    </citation>
    <scope>NUCLEOTIDE SEQUENCE [LARGE SCALE GENOMIC DNA]</scope>
    <source>
        <strain evidence="20 21">DSM 6958</strain>
    </source>
</reference>
<dbReference type="InterPro" id="IPR010926">
    <property type="entry name" value="Myosin_TH1"/>
</dbReference>
<proteinExistence type="inferred from homology"/>
<dbReference type="GO" id="GO:0000146">
    <property type="term" value="F:microfilament motor activity"/>
    <property type="evidence" value="ECO:0007669"/>
    <property type="project" value="TreeGrafter"/>
</dbReference>
<feature type="region of interest" description="Disordered" evidence="16">
    <location>
        <begin position="962"/>
        <end position="981"/>
    </location>
</feature>
<feature type="domain" description="SH3" evidence="17">
    <location>
        <begin position="1128"/>
        <end position="1188"/>
    </location>
</feature>
<dbReference type="Gene3D" id="2.30.30.40">
    <property type="entry name" value="SH3 Domains"/>
    <property type="match status" value="1"/>
</dbReference>
<dbReference type="InterPro" id="IPR027417">
    <property type="entry name" value="P-loop_NTPase"/>
</dbReference>
<feature type="compositionally biased region" description="Low complexity" evidence="16">
    <location>
        <begin position="1223"/>
        <end position="1250"/>
    </location>
</feature>
<dbReference type="PROSITE" id="PS51757">
    <property type="entry name" value="TH1"/>
    <property type="match status" value="1"/>
</dbReference>
<evidence type="ECO:0000256" key="13">
    <source>
        <dbReference type="ARBA" id="ARBA00023212"/>
    </source>
</evidence>
<dbReference type="InterPro" id="IPR036028">
    <property type="entry name" value="SH3-like_dom_sf"/>
</dbReference>
<dbReference type="Gene3D" id="3.40.850.10">
    <property type="entry name" value="Kinesin motor domain"/>
    <property type="match status" value="1"/>
</dbReference>
<evidence type="ECO:0000256" key="8">
    <source>
        <dbReference type="ARBA" id="ARBA00022801"/>
    </source>
</evidence>
<dbReference type="GO" id="GO:0016787">
    <property type="term" value="F:hydrolase activity"/>
    <property type="evidence" value="ECO:0007669"/>
    <property type="project" value="UniProtKB-KW"/>
</dbReference>
<dbReference type="SUPFAM" id="SSF50044">
    <property type="entry name" value="SH3-domain"/>
    <property type="match status" value="1"/>
</dbReference>
<keyword evidence="10 15" id="KW-0518">Myosin</keyword>
<dbReference type="OrthoDB" id="6108017at2759"/>
<keyword evidence="21" id="KW-1185">Reference proteome</keyword>
<feature type="compositionally biased region" description="Polar residues" evidence="16">
    <location>
        <begin position="999"/>
        <end position="1009"/>
    </location>
</feature>
<dbReference type="SMART" id="SM00242">
    <property type="entry name" value="MYSc"/>
    <property type="match status" value="1"/>
</dbReference>
<keyword evidence="11 15" id="KW-0505">Motor protein</keyword>
<organism evidence="20 21">
    <name type="scientific">Nadsonia fulvescens var. elongata DSM 6958</name>
    <dbReference type="NCBI Taxonomy" id="857566"/>
    <lineage>
        <taxon>Eukaryota</taxon>
        <taxon>Fungi</taxon>
        <taxon>Dikarya</taxon>
        <taxon>Ascomycota</taxon>
        <taxon>Saccharomycotina</taxon>
        <taxon>Dipodascomycetes</taxon>
        <taxon>Dipodascales</taxon>
        <taxon>Dipodascales incertae sedis</taxon>
        <taxon>Nadsonia</taxon>
    </lineage>
</organism>
<dbReference type="PANTHER" id="PTHR13140:SF837">
    <property type="entry name" value="MYOSIN-3-RELATED"/>
    <property type="match status" value="1"/>
</dbReference>
<dbReference type="Gene3D" id="1.10.10.820">
    <property type="match status" value="1"/>
</dbReference>
<evidence type="ECO:0000256" key="15">
    <source>
        <dbReference type="PROSITE-ProRule" id="PRU00782"/>
    </source>
</evidence>
<sequence length="1292" mass="143326">MAVTKRAGRNKAPNQPVKQQPAKRGVQKASYDITKKKEVGVTDLTLLSKVNDEEINNNLQKRFESHFIYTYIGHVLISVNPFKDLGIYTEQVLESYRGKNRLEVPPHVFAIAESMYYNLKAYDESQCVIISGESGAGKTEAAKRIMQYISSVSAGANSASIQKIKDMVLATNPLLESFGCAKTLRNNNSSRHGKYLEIQFNKQGEPIGATITNYLLEKGRVVGQIQNERNFHIFYQFTKGASEAQRQTFGIQAPESYTYTSASKCTAVNGIDDVADFKETLRAMDVIGLRQSEQDQILKLLAGILWIGNVYFVEDEHGNAAINDPSVPNFIAYLLDVDADSVISSLTTRIMETSRGGRRGSVYEVPLNVVQANAVKDALAKGIYNNLFDWIVERVNASLNSQEVANRTIGILDIYGFEIFENNSFEQLCINYVNEKLQQIFIQLTLKTEQEEYVREQIQWAPIKYFNNKVVCDLIEEKRPPGIFAALNDACATAHADPYAADQSFIQRLSNVSGNPHFEARQSKFVIKHYAGDVTYDVEGVTDKNKDLMIKDLLVLLSKSQNSFLAGLFPEPVDTGSRKRPPSASDKIRTSANDLVHTLSLSQPSYIRTIKPNQNKSPTEYDSKAVLHQVKYLGLQENVRIRRAGFAYRQTFDKFVERFYLLSPKTSYAGDFIWQGESREATLQILKDTSIPVEEYQMGVTKIFVKTPETLFALEHMRDRYWHNMAARIQRAWRNYLQYRIDMATRIQRAFRRSKGGEPALELRDKGNKLLAGRKQRRRLSMIGSRRFTGDYLACNDKSGVGNFMVKTLIITEPVIFSARAETLTSKFGRSSLRVERILILTRAKLYIIVEQVLNRQLSYHIERTIGIANIKYVGVSNLRDDWFSVVVEPSKEPDSFLWCPLKTEFVTQLREVRPSVEIRVKDVIEYKKKANKYSTVAFIIDNSVSGHFDIYKSGKVHVPSGLPANSVSAPTPKKKPGIGIKANTAGKLLKKGGGNAPQGYQLSQAASRPTNQPQQQQQQQQQHTPHQQNNAPSASRSTFSPAVSAATFALAQTRISSRPETGPTKTSSTASRPMPPIPALVSTLTPASIPAVTSAFSMVSSPAVVAQSQSRVAPQTVIPPPPPPPPAAEPKYKALYPYTANSASELPLTLGEFVSVKNKEGNGWWLVCNSLGQEGWVPATYLEEIKVVVRPSPPPPPSSNGPIASTKRKAAPTPPVKKSAISTQSTPVSSTTPTPLGGGSSNTTLGSGLADALKKKNEANQSLAGGLAQAIKMRAGKMNSDDEEDDDDDDW</sequence>
<keyword evidence="8" id="KW-0378">Hydrolase</keyword>
<keyword evidence="5" id="KW-0597">Phosphoprotein</keyword>
<dbReference type="GO" id="GO:0016459">
    <property type="term" value="C:myosin complex"/>
    <property type="evidence" value="ECO:0007669"/>
    <property type="project" value="UniProtKB-KW"/>
</dbReference>
<evidence type="ECO:0000256" key="16">
    <source>
        <dbReference type="SAM" id="MobiDB-lite"/>
    </source>
</evidence>
<dbReference type="InterPro" id="IPR001609">
    <property type="entry name" value="Myosin_head_motor_dom-like"/>
</dbReference>
<evidence type="ECO:0000313" key="20">
    <source>
        <dbReference type="EMBL" id="ODQ63946.1"/>
    </source>
</evidence>
<dbReference type="Pfam" id="PF06017">
    <property type="entry name" value="Myosin_TH1"/>
    <property type="match status" value="1"/>
</dbReference>
<dbReference type="SUPFAM" id="SSF52540">
    <property type="entry name" value="P-loop containing nucleoside triphosphate hydrolases"/>
    <property type="match status" value="1"/>
</dbReference>
<evidence type="ECO:0000259" key="17">
    <source>
        <dbReference type="PROSITE" id="PS50002"/>
    </source>
</evidence>
<feature type="compositionally biased region" description="Polar residues" evidence="16">
    <location>
        <begin position="1032"/>
        <end position="1042"/>
    </location>
</feature>
<feature type="domain" description="Myosin motor" evidence="18">
    <location>
        <begin position="39"/>
        <end position="719"/>
    </location>
</feature>
<dbReference type="GO" id="GO:0005524">
    <property type="term" value="F:ATP binding"/>
    <property type="evidence" value="ECO:0007669"/>
    <property type="project" value="UniProtKB-UniRule"/>
</dbReference>
<feature type="region of interest" description="Actin-binding" evidence="15">
    <location>
        <begin position="592"/>
        <end position="614"/>
    </location>
</feature>
<evidence type="ECO:0000256" key="2">
    <source>
        <dbReference type="ARBA" id="ARBA00008314"/>
    </source>
</evidence>
<dbReference type="InterPro" id="IPR036072">
    <property type="entry name" value="MYSc_Myo1"/>
</dbReference>
<evidence type="ECO:0000256" key="3">
    <source>
        <dbReference type="ARBA" id="ARBA00022443"/>
    </source>
</evidence>
<keyword evidence="4" id="KW-0963">Cytoplasm</keyword>
<gene>
    <name evidence="20" type="ORF">NADFUDRAFT_84010</name>
</gene>
<dbReference type="PRINTS" id="PR00193">
    <property type="entry name" value="MYOSINHEAVY"/>
</dbReference>
<dbReference type="GO" id="GO:0051015">
    <property type="term" value="F:actin filament binding"/>
    <property type="evidence" value="ECO:0007669"/>
    <property type="project" value="TreeGrafter"/>
</dbReference>
<keyword evidence="12 15" id="KW-0009">Actin-binding</keyword>
<dbReference type="GO" id="GO:0071852">
    <property type="term" value="P:fungal-type cell wall organization or biogenesis"/>
    <property type="evidence" value="ECO:0007669"/>
    <property type="project" value="UniProtKB-ARBA"/>
</dbReference>
<dbReference type="Pfam" id="PF00063">
    <property type="entry name" value="Myosin_head"/>
    <property type="match status" value="1"/>
</dbReference>
<feature type="region of interest" description="Disordered" evidence="16">
    <location>
        <begin position="1"/>
        <end position="29"/>
    </location>
</feature>
<protein>
    <submittedName>
        <fullName evidence="20">Myosin-1</fullName>
    </submittedName>
</protein>
<feature type="domain" description="TH1" evidence="19">
    <location>
        <begin position="777"/>
        <end position="965"/>
    </location>
</feature>
<evidence type="ECO:0000256" key="1">
    <source>
        <dbReference type="ARBA" id="ARBA00004134"/>
    </source>
</evidence>
<dbReference type="Proteomes" id="UP000095009">
    <property type="component" value="Unassembled WGS sequence"/>
</dbReference>
<keyword evidence="13" id="KW-0206">Cytoskeleton</keyword>
<dbReference type="GO" id="GO:0051666">
    <property type="term" value="P:actin cortical patch localization"/>
    <property type="evidence" value="ECO:0007669"/>
    <property type="project" value="TreeGrafter"/>
</dbReference>
<comment type="similarity">
    <text evidence="2 15">Belongs to the TRAFAC class myosin-kinesin ATPase superfamily. Myosin family.</text>
</comment>
<dbReference type="Gene3D" id="1.20.120.720">
    <property type="entry name" value="Myosin VI head, motor domain, U50 subdomain"/>
    <property type="match status" value="1"/>
</dbReference>
<dbReference type="FunFam" id="1.20.58.530:FF:000007">
    <property type="entry name" value="Myosin IE"/>
    <property type="match status" value="1"/>
</dbReference>
<dbReference type="STRING" id="857566.A0A1E3PEV4"/>
<dbReference type="FunFam" id="1.20.5.4820:FF:000004">
    <property type="entry name" value="Myosin IE"/>
    <property type="match status" value="1"/>
</dbReference>
<evidence type="ECO:0000256" key="9">
    <source>
        <dbReference type="ARBA" id="ARBA00022840"/>
    </source>
</evidence>
<feature type="binding site" evidence="15">
    <location>
        <begin position="132"/>
        <end position="139"/>
    </location>
    <ligand>
        <name>ATP</name>
        <dbReference type="ChEBI" id="CHEBI:30616"/>
    </ligand>
</feature>
<dbReference type="GO" id="GO:0051286">
    <property type="term" value="C:cell tip"/>
    <property type="evidence" value="ECO:0007669"/>
    <property type="project" value="TreeGrafter"/>
</dbReference>
<dbReference type="GO" id="GO:0006950">
    <property type="term" value="P:response to stress"/>
    <property type="evidence" value="ECO:0007669"/>
    <property type="project" value="UniProtKB-ARBA"/>
</dbReference>
<dbReference type="EMBL" id="KV454413">
    <property type="protein sequence ID" value="ODQ63946.1"/>
    <property type="molecule type" value="Genomic_DNA"/>
</dbReference>
<dbReference type="PROSITE" id="PS50002">
    <property type="entry name" value="SH3"/>
    <property type="match status" value="1"/>
</dbReference>
<evidence type="ECO:0000256" key="6">
    <source>
        <dbReference type="ARBA" id="ARBA00022737"/>
    </source>
</evidence>
<keyword evidence="6" id="KW-0677">Repeat</keyword>
<dbReference type="CDD" id="cd01378">
    <property type="entry name" value="MYSc_Myo1"/>
    <property type="match status" value="1"/>
</dbReference>
<dbReference type="FunFam" id="1.20.120.720:FF:000015">
    <property type="entry name" value="Myosin I"/>
    <property type="match status" value="1"/>
</dbReference>
<evidence type="ECO:0000256" key="11">
    <source>
        <dbReference type="ARBA" id="ARBA00023175"/>
    </source>
</evidence>
<dbReference type="GO" id="GO:0006897">
    <property type="term" value="P:endocytosis"/>
    <property type="evidence" value="ECO:0007669"/>
    <property type="project" value="TreeGrafter"/>
</dbReference>
<comment type="subcellular location">
    <subcellularLocation>
        <location evidence="1">Cytoplasm</location>
        <location evidence="1">Cytoskeleton</location>
        <location evidence="1">Actin patch</location>
    </subcellularLocation>
</comment>
<dbReference type="GO" id="GO:0007121">
    <property type="term" value="P:bipolar cellular bud site selection"/>
    <property type="evidence" value="ECO:0007669"/>
    <property type="project" value="UniProtKB-ARBA"/>
</dbReference>
<feature type="compositionally biased region" description="Polar residues" evidence="16">
    <location>
        <begin position="1054"/>
        <end position="1072"/>
    </location>
</feature>
<evidence type="ECO:0000256" key="14">
    <source>
        <dbReference type="PROSITE-ProRule" id="PRU00192"/>
    </source>
</evidence>
<evidence type="ECO:0000256" key="4">
    <source>
        <dbReference type="ARBA" id="ARBA00022490"/>
    </source>
</evidence>
<dbReference type="Gene3D" id="1.20.5.4820">
    <property type="match status" value="1"/>
</dbReference>
<keyword evidence="7 15" id="KW-0547">Nucleotide-binding</keyword>
<dbReference type="InterPro" id="IPR036961">
    <property type="entry name" value="Kinesin_motor_dom_sf"/>
</dbReference>
<dbReference type="GO" id="GO:0007015">
    <property type="term" value="P:actin filament organization"/>
    <property type="evidence" value="ECO:0007669"/>
    <property type="project" value="TreeGrafter"/>
</dbReference>
<evidence type="ECO:0000313" key="21">
    <source>
        <dbReference type="Proteomes" id="UP000095009"/>
    </source>
</evidence>
<dbReference type="PANTHER" id="PTHR13140">
    <property type="entry name" value="MYOSIN"/>
    <property type="match status" value="1"/>
</dbReference>
<dbReference type="PROSITE" id="PS51456">
    <property type="entry name" value="MYOSIN_MOTOR"/>
    <property type="match status" value="1"/>
</dbReference>
<dbReference type="Gene3D" id="1.20.58.530">
    <property type="match status" value="1"/>
</dbReference>
<dbReference type="InterPro" id="IPR001452">
    <property type="entry name" value="SH3_domain"/>
</dbReference>
<evidence type="ECO:0000256" key="10">
    <source>
        <dbReference type="ARBA" id="ARBA00023123"/>
    </source>
</evidence>